<dbReference type="InterPro" id="IPR011009">
    <property type="entry name" value="Kinase-like_dom_sf"/>
</dbReference>
<feature type="region of interest" description="Disordered" evidence="6">
    <location>
        <begin position="583"/>
        <end position="610"/>
    </location>
</feature>
<keyword evidence="4" id="KW-0067">ATP-binding</keyword>
<dbReference type="AlphaFoldDB" id="U7PUY1"/>
<dbReference type="PROSITE" id="PS00108">
    <property type="entry name" value="PROTEIN_KINASE_ST"/>
    <property type="match status" value="1"/>
</dbReference>
<dbReference type="OrthoDB" id="4062651at2759"/>
<evidence type="ECO:0000256" key="6">
    <source>
        <dbReference type="SAM" id="MobiDB-lite"/>
    </source>
</evidence>
<dbReference type="InterPro" id="IPR000719">
    <property type="entry name" value="Prot_kinase_dom"/>
</dbReference>
<evidence type="ECO:0000313" key="9">
    <source>
        <dbReference type="Proteomes" id="UP000018087"/>
    </source>
</evidence>
<gene>
    <name evidence="8" type="ORF">HMPREF1624_05339</name>
</gene>
<dbReference type="InterPro" id="IPR050339">
    <property type="entry name" value="CC_SR_Kinase"/>
</dbReference>
<dbReference type="GO" id="GO:0005737">
    <property type="term" value="C:cytoplasm"/>
    <property type="evidence" value="ECO:0007669"/>
    <property type="project" value="TreeGrafter"/>
</dbReference>
<evidence type="ECO:0000256" key="5">
    <source>
        <dbReference type="ARBA" id="ARBA00037982"/>
    </source>
</evidence>
<dbReference type="STRING" id="1391915.U7PUY1"/>
<dbReference type="InterPro" id="IPR008271">
    <property type="entry name" value="Ser/Thr_kinase_AS"/>
</dbReference>
<keyword evidence="1" id="KW-0808">Transferase</keyword>
<organism evidence="8 9">
    <name type="scientific">Sporothrix schenckii (strain ATCC 58251 / de Perez 2211183)</name>
    <name type="common">Rose-picker's disease fungus</name>
    <dbReference type="NCBI Taxonomy" id="1391915"/>
    <lineage>
        <taxon>Eukaryota</taxon>
        <taxon>Fungi</taxon>
        <taxon>Dikarya</taxon>
        <taxon>Ascomycota</taxon>
        <taxon>Pezizomycotina</taxon>
        <taxon>Sordariomycetes</taxon>
        <taxon>Sordariomycetidae</taxon>
        <taxon>Ophiostomatales</taxon>
        <taxon>Ophiostomataceae</taxon>
        <taxon>Sporothrix</taxon>
    </lineage>
</organism>
<dbReference type="SMART" id="SM00220">
    <property type="entry name" value="S_TKc"/>
    <property type="match status" value="1"/>
</dbReference>
<dbReference type="SUPFAM" id="SSF56112">
    <property type="entry name" value="Protein kinase-like (PK-like)"/>
    <property type="match status" value="1"/>
</dbReference>
<dbReference type="Proteomes" id="UP000018087">
    <property type="component" value="Unassembled WGS sequence"/>
</dbReference>
<feature type="domain" description="Protein kinase" evidence="7">
    <location>
        <begin position="207"/>
        <end position="468"/>
    </location>
</feature>
<reference evidence="9" key="1">
    <citation type="journal article" date="2014" name="Genome Announc.">
        <title>Genome sequence of the pathogenic fungus Sporothrix schenckii (ATCC 58251).</title>
        <authorList>
            <person name="Cuomo C.A."/>
            <person name="Rodriguez-Del Valle N."/>
            <person name="Perez-Sanchez L."/>
            <person name="Abouelleil A."/>
            <person name="Goldberg J."/>
            <person name="Young S."/>
            <person name="Zeng Q."/>
            <person name="Birren B.W."/>
        </authorList>
    </citation>
    <scope>NUCLEOTIDE SEQUENCE [LARGE SCALE GENOMIC DNA]</scope>
    <source>
        <strain evidence="9">ATCC 58251 / de Perez 2211183</strain>
    </source>
</reference>
<dbReference type="EMBL" id="KI440846">
    <property type="protein sequence ID" value="ERS98554.1"/>
    <property type="molecule type" value="Genomic_DNA"/>
</dbReference>
<dbReference type="GO" id="GO:0005524">
    <property type="term" value="F:ATP binding"/>
    <property type="evidence" value="ECO:0007669"/>
    <property type="project" value="UniProtKB-KW"/>
</dbReference>
<name>U7PUY1_SPOS1</name>
<protein>
    <submittedName>
        <fullName evidence="8">Serine/threonine protein kinase</fullName>
    </submittedName>
</protein>
<sequence length="610" mass="68129">MDEPKTVFGLHPLNDEAIAIVRDDANRERRRPDPENGSAQIFRIGTDQVAKIPSRLVTFGRLPFNSDILLRGTAYANTDQCYFDLHPTTGELLLHDTSKNENTELIATVRPYDSQILRRPRQCVVQLEKEWILEIGGARFWLKPRKADTDETKAALAAERHAFLRQIPEKYRTFEGMQSGPSVATAKSYNLRRMHPKARKRGDEIQWAFRRSLGAGAQGKVVIALTFCLFGPQMTPRLIKSAFKEKLMKEIDLVETVDHDHIVPYFHHQGWQMGCAVEIFMPVYDGSLSSRIRQLRSARQHSAAGAGGMEPPDPMRALLGSMLPQILAALEYIHSRNIIHRDIKPANILFSRDHWAVTDFGISKMIDMSSSTATRTATPFYAAPEIHDGGEQTPMVDIYGLGVCILECVVSLEGVESREAHWLPRHRQFQQLMRQHAPHFERMLADTAAERPTARALRDTFFPVYPAFPVSPVSAGPAAHTRSRTRQATIVLGSVGASQHEHEHEHEPGHGTVVSAAMPPSVMDWTRSLAAVILPQGYTRPGSQDTQRDVTMQSILEQDAQHPKWDQSTQPDSVALSLSVKEGAKSKGAWGVEEHIQGTGAAGPQRISEK</sequence>
<evidence type="ECO:0000256" key="3">
    <source>
        <dbReference type="ARBA" id="ARBA00022777"/>
    </source>
</evidence>
<dbReference type="Gene3D" id="1.10.510.10">
    <property type="entry name" value="Transferase(Phosphotransferase) domain 1"/>
    <property type="match status" value="1"/>
</dbReference>
<dbReference type="GO" id="GO:0004674">
    <property type="term" value="F:protein serine/threonine kinase activity"/>
    <property type="evidence" value="ECO:0007669"/>
    <property type="project" value="UniProtKB-KW"/>
</dbReference>
<evidence type="ECO:0000256" key="2">
    <source>
        <dbReference type="ARBA" id="ARBA00022741"/>
    </source>
</evidence>
<keyword evidence="3 8" id="KW-0418">Kinase</keyword>
<dbReference type="GO" id="GO:0005634">
    <property type="term" value="C:nucleus"/>
    <property type="evidence" value="ECO:0007669"/>
    <property type="project" value="TreeGrafter"/>
</dbReference>
<evidence type="ECO:0000313" key="8">
    <source>
        <dbReference type="EMBL" id="ERS98554.1"/>
    </source>
</evidence>
<dbReference type="PROSITE" id="PS50011">
    <property type="entry name" value="PROTEIN_KINASE_DOM"/>
    <property type="match status" value="1"/>
</dbReference>
<proteinExistence type="inferred from homology"/>
<keyword evidence="9" id="KW-1185">Reference proteome</keyword>
<comment type="similarity">
    <text evidence="5">Belongs to the protein kinase superfamily. Ser/Thr protein kinase family. GCN2 subfamily.</text>
</comment>
<keyword evidence="2" id="KW-0547">Nucleotide-binding</keyword>
<accession>U7PUY1</accession>
<evidence type="ECO:0000259" key="7">
    <source>
        <dbReference type="PROSITE" id="PS50011"/>
    </source>
</evidence>
<dbReference type="eggNOG" id="KOG0581">
    <property type="taxonomic scope" value="Eukaryota"/>
</dbReference>
<keyword evidence="8" id="KW-0723">Serine/threonine-protein kinase</keyword>
<dbReference type="PANTHER" id="PTHR11042">
    <property type="entry name" value="EUKARYOTIC TRANSLATION INITIATION FACTOR 2-ALPHA KINASE EIF2-ALPHA KINASE -RELATED"/>
    <property type="match status" value="1"/>
</dbReference>
<dbReference type="HOGENOM" id="CLU_455060_0_0_1"/>
<dbReference type="Pfam" id="PF00069">
    <property type="entry name" value="Pkinase"/>
    <property type="match status" value="1"/>
</dbReference>
<evidence type="ECO:0000256" key="4">
    <source>
        <dbReference type="ARBA" id="ARBA00022840"/>
    </source>
</evidence>
<dbReference type="CDD" id="cd00180">
    <property type="entry name" value="PKc"/>
    <property type="match status" value="1"/>
</dbReference>
<evidence type="ECO:0000256" key="1">
    <source>
        <dbReference type="ARBA" id="ARBA00022679"/>
    </source>
</evidence>